<sequence length="289" mass="32086">MSLAEQRVDYELLIENYVEHPVPLPEGTRVEAVDVDGLSAEWIHPSDADAERVVLFLHGGGYILGSLKSHRDLVARLANASGIRSLLFEYRLAPEHVFPAALDDALTAYHWLLANGTKPEHIVLAGDSAGGGLLLALLQTLREKKRAMPAAAVLLSPWTDLVGTVESRGTREAADPIFSAQTMHFLASFYPGPEDTHNPLISPIYADLHNFPPLRIDVGHDEVLLDDSLKIAEHARAVHVPVELAVWDDMWHVFQQYASVLPEGQQSLEQIGRFIRRHTQLSERLTQDK</sequence>
<dbReference type="InterPro" id="IPR029058">
    <property type="entry name" value="AB_hydrolase_fold"/>
</dbReference>
<dbReference type="GO" id="GO:0004806">
    <property type="term" value="F:triacylglycerol lipase activity"/>
    <property type="evidence" value="ECO:0007669"/>
    <property type="project" value="TreeGrafter"/>
</dbReference>
<reference evidence="4" key="1">
    <citation type="submission" date="2020-10" db="EMBL/GenBank/DDBJ databases">
        <title>Taxonomic study of unclassified bacteria belonging to the class Ktedonobacteria.</title>
        <authorList>
            <person name="Yabe S."/>
            <person name="Wang C.M."/>
            <person name="Zheng Y."/>
            <person name="Sakai Y."/>
            <person name="Cavaletti L."/>
            <person name="Monciardini P."/>
            <person name="Donadio S."/>
        </authorList>
    </citation>
    <scope>NUCLEOTIDE SEQUENCE</scope>
    <source>
        <strain evidence="4">SOSP1-1</strain>
    </source>
</reference>
<dbReference type="RefSeq" id="WP_220198206.1">
    <property type="nucleotide sequence ID" value="NZ_BNJF01000004.1"/>
</dbReference>
<keyword evidence="5" id="KW-1185">Reference proteome</keyword>
<comment type="caution">
    <text evidence="4">The sequence shown here is derived from an EMBL/GenBank/DDBJ whole genome shotgun (WGS) entry which is preliminary data.</text>
</comment>
<protein>
    <submittedName>
        <fullName evidence="4">Hydrolase</fullName>
    </submittedName>
</protein>
<organism evidence="4 5">
    <name type="scientific">Ktedonospora formicarum</name>
    <dbReference type="NCBI Taxonomy" id="2778364"/>
    <lineage>
        <taxon>Bacteria</taxon>
        <taxon>Bacillati</taxon>
        <taxon>Chloroflexota</taxon>
        <taxon>Ktedonobacteria</taxon>
        <taxon>Ktedonobacterales</taxon>
        <taxon>Ktedonobacteraceae</taxon>
        <taxon>Ktedonospora</taxon>
    </lineage>
</organism>
<proteinExistence type="inferred from homology"/>
<dbReference type="Pfam" id="PF07859">
    <property type="entry name" value="Abhydrolase_3"/>
    <property type="match status" value="1"/>
</dbReference>
<dbReference type="EMBL" id="BNJF01000004">
    <property type="protein sequence ID" value="GHO49093.1"/>
    <property type="molecule type" value="Genomic_DNA"/>
</dbReference>
<dbReference type="AlphaFoldDB" id="A0A8J3MWW3"/>
<evidence type="ECO:0000313" key="5">
    <source>
        <dbReference type="Proteomes" id="UP000612362"/>
    </source>
</evidence>
<dbReference type="InterPro" id="IPR002168">
    <property type="entry name" value="Lipase_GDXG_HIS_AS"/>
</dbReference>
<gene>
    <name evidence="4" type="ORF">KSX_72560</name>
</gene>
<comment type="similarity">
    <text evidence="1">Belongs to the 'GDXG' lipolytic enzyme family.</text>
</comment>
<dbReference type="PANTHER" id="PTHR48081:SF30">
    <property type="entry name" value="ACETYL-HYDROLASE LIPR-RELATED"/>
    <property type="match status" value="1"/>
</dbReference>
<name>A0A8J3MWW3_9CHLR</name>
<dbReference type="PANTHER" id="PTHR48081">
    <property type="entry name" value="AB HYDROLASE SUPERFAMILY PROTEIN C4A8.06C"/>
    <property type="match status" value="1"/>
</dbReference>
<accession>A0A8J3MWW3</accession>
<dbReference type="SUPFAM" id="SSF53474">
    <property type="entry name" value="alpha/beta-Hydrolases"/>
    <property type="match status" value="1"/>
</dbReference>
<dbReference type="Gene3D" id="3.40.50.1820">
    <property type="entry name" value="alpha/beta hydrolase"/>
    <property type="match status" value="1"/>
</dbReference>
<dbReference type="InterPro" id="IPR013094">
    <property type="entry name" value="AB_hydrolase_3"/>
</dbReference>
<evidence type="ECO:0000256" key="1">
    <source>
        <dbReference type="ARBA" id="ARBA00010515"/>
    </source>
</evidence>
<evidence type="ECO:0000256" key="2">
    <source>
        <dbReference type="ARBA" id="ARBA00022801"/>
    </source>
</evidence>
<dbReference type="Proteomes" id="UP000612362">
    <property type="component" value="Unassembled WGS sequence"/>
</dbReference>
<feature type="domain" description="Alpha/beta hydrolase fold-3" evidence="3">
    <location>
        <begin position="54"/>
        <end position="255"/>
    </location>
</feature>
<evidence type="ECO:0000313" key="4">
    <source>
        <dbReference type="EMBL" id="GHO49093.1"/>
    </source>
</evidence>
<keyword evidence="2 4" id="KW-0378">Hydrolase</keyword>
<dbReference type="PROSITE" id="PS01173">
    <property type="entry name" value="LIPASE_GDXG_HIS"/>
    <property type="match status" value="1"/>
</dbReference>
<dbReference type="InterPro" id="IPR050300">
    <property type="entry name" value="GDXG_lipolytic_enzyme"/>
</dbReference>
<evidence type="ECO:0000259" key="3">
    <source>
        <dbReference type="Pfam" id="PF07859"/>
    </source>
</evidence>